<dbReference type="EMBL" id="JBICCN010000039">
    <property type="protein sequence ID" value="KAL3099676.1"/>
    <property type="molecule type" value="Genomic_DNA"/>
</dbReference>
<evidence type="ECO:0000256" key="1">
    <source>
        <dbReference type="ARBA" id="ARBA00004141"/>
    </source>
</evidence>
<keyword evidence="3 6" id="KW-0812">Transmembrane</keyword>
<feature type="transmembrane region" description="Helical" evidence="6">
    <location>
        <begin position="91"/>
        <end position="110"/>
    </location>
</feature>
<evidence type="ECO:0000313" key="7">
    <source>
        <dbReference type="EMBL" id="KAL3099676.1"/>
    </source>
</evidence>
<feature type="transmembrane region" description="Helical" evidence="6">
    <location>
        <begin position="130"/>
        <end position="147"/>
    </location>
</feature>
<keyword evidence="5 6" id="KW-0472">Membrane</keyword>
<dbReference type="GO" id="GO:0007606">
    <property type="term" value="P:sensory perception of chemical stimulus"/>
    <property type="evidence" value="ECO:0007669"/>
    <property type="project" value="UniProtKB-UniRule"/>
</dbReference>
<evidence type="ECO:0000256" key="5">
    <source>
        <dbReference type="ARBA" id="ARBA00023136"/>
    </source>
</evidence>
<protein>
    <recommendedName>
        <fullName evidence="6">Serpentine receptor class gamma</fullName>
    </recommendedName>
</protein>
<evidence type="ECO:0000256" key="4">
    <source>
        <dbReference type="ARBA" id="ARBA00022989"/>
    </source>
</evidence>
<dbReference type="Pfam" id="PF02118">
    <property type="entry name" value="Srg"/>
    <property type="match status" value="1"/>
</dbReference>
<name>A0ABD2K9X2_HETSC</name>
<reference evidence="7 8" key="1">
    <citation type="submission" date="2024-10" db="EMBL/GenBank/DDBJ databases">
        <authorList>
            <person name="Kim D."/>
        </authorList>
    </citation>
    <scope>NUCLEOTIDE SEQUENCE [LARGE SCALE GENOMIC DNA]</scope>
    <source>
        <strain evidence="7">Taebaek</strain>
    </source>
</reference>
<comment type="similarity">
    <text evidence="2 6">Belongs to the nematode receptor-like protein srg family.</text>
</comment>
<proteinExistence type="inferred from homology"/>
<dbReference type="InterPro" id="IPR000609">
    <property type="entry name" value="7TM_GPCR_serpentine_rcpt_Srg"/>
</dbReference>
<feature type="transmembrane region" description="Helical" evidence="6">
    <location>
        <begin position="272"/>
        <end position="291"/>
    </location>
</feature>
<accession>A0ABD2K9X2</accession>
<evidence type="ECO:0000256" key="3">
    <source>
        <dbReference type="ARBA" id="ARBA00022692"/>
    </source>
</evidence>
<dbReference type="SUPFAM" id="SSF81321">
    <property type="entry name" value="Family A G protein-coupled receptor-like"/>
    <property type="match status" value="1"/>
</dbReference>
<dbReference type="PANTHER" id="PTHR31552">
    <property type="entry name" value="SERPENTINE RECEPTOR CLASS GAMMA"/>
    <property type="match status" value="1"/>
</dbReference>
<feature type="transmembrane region" description="Helical" evidence="6">
    <location>
        <begin position="183"/>
        <end position="208"/>
    </location>
</feature>
<evidence type="ECO:0000256" key="6">
    <source>
        <dbReference type="RuleBase" id="RU280813"/>
    </source>
</evidence>
<keyword evidence="8" id="KW-1185">Reference proteome</keyword>
<dbReference type="GO" id="GO:0016020">
    <property type="term" value="C:membrane"/>
    <property type="evidence" value="ECO:0007669"/>
    <property type="project" value="UniProtKB-SubCell"/>
</dbReference>
<dbReference type="Gene3D" id="1.20.1070.10">
    <property type="entry name" value="Rhodopsin 7-helix transmembrane proteins"/>
    <property type="match status" value="1"/>
</dbReference>
<dbReference type="AlphaFoldDB" id="A0ABD2K9X2"/>
<keyword evidence="4 6" id="KW-1133">Transmembrane helix</keyword>
<comment type="caution">
    <text evidence="7">The sequence shown here is derived from an EMBL/GenBank/DDBJ whole genome shotgun (WGS) entry which is preliminary data.</text>
</comment>
<evidence type="ECO:0000313" key="8">
    <source>
        <dbReference type="Proteomes" id="UP001620645"/>
    </source>
</evidence>
<feature type="transmembrane region" description="Helical" evidence="6">
    <location>
        <begin position="56"/>
        <end position="79"/>
    </location>
</feature>
<sequence length="340" mass="39159">MIESILQYTNELIYFSLCISIPSLVIYCLQIVAICRNRQFHNSFFALFVLRAIPDIIGVLSVYYGNCFPYLFGAVLYPIYEKLPNLARLQIYFLSAYTFEAENIATVFMMLNRMTAIKMPFLNRKLWKRLLPLAVLCSLLFPLLLTYNDLFMSTYLLRQPNSTAFTIMEEIKEGNVSVLAPVLFIQTIGSIIFLIVCVVLNFVTFLAYKRQNAKVKISASFTAQLAKKKIERKLLIYAVATFVSHAFNSIMLLGLYIFYFDPLFLALFYYNYPWIIDIGTVGVSSWLMLWASDSLRRQICTSFLPRFILAKIMGQTQNANVIQVKPADQQMNIMTKRTNG</sequence>
<dbReference type="Proteomes" id="UP001620645">
    <property type="component" value="Unassembled WGS sequence"/>
</dbReference>
<comment type="subcellular location">
    <subcellularLocation>
        <location evidence="1">Membrane</location>
        <topology evidence="1">Multi-pass membrane protein</topology>
    </subcellularLocation>
</comment>
<feature type="transmembrane region" description="Helical" evidence="6">
    <location>
        <begin position="12"/>
        <end position="35"/>
    </location>
</feature>
<dbReference type="PRINTS" id="PR00698">
    <property type="entry name" value="TMPROTEINSRG"/>
</dbReference>
<organism evidence="7 8">
    <name type="scientific">Heterodera schachtii</name>
    <name type="common">Sugarbeet cyst nematode worm</name>
    <name type="synonym">Tylenchus schachtii</name>
    <dbReference type="NCBI Taxonomy" id="97005"/>
    <lineage>
        <taxon>Eukaryota</taxon>
        <taxon>Metazoa</taxon>
        <taxon>Ecdysozoa</taxon>
        <taxon>Nematoda</taxon>
        <taxon>Chromadorea</taxon>
        <taxon>Rhabditida</taxon>
        <taxon>Tylenchina</taxon>
        <taxon>Tylenchomorpha</taxon>
        <taxon>Tylenchoidea</taxon>
        <taxon>Heteroderidae</taxon>
        <taxon>Heteroderinae</taxon>
        <taxon>Heterodera</taxon>
    </lineage>
</organism>
<evidence type="ECO:0000256" key="2">
    <source>
        <dbReference type="ARBA" id="ARBA00005692"/>
    </source>
</evidence>
<dbReference type="PANTHER" id="PTHR31552:SF8">
    <property type="entry name" value="SERPENTINE RECEPTOR CLASS GAMMA"/>
    <property type="match status" value="1"/>
</dbReference>
<feature type="transmembrane region" description="Helical" evidence="6">
    <location>
        <begin position="234"/>
        <end position="260"/>
    </location>
</feature>
<gene>
    <name evidence="7" type="ORF">niasHS_003131</name>
</gene>